<feature type="region of interest" description="Disordered" evidence="1">
    <location>
        <begin position="308"/>
        <end position="340"/>
    </location>
</feature>
<dbReference type="Proteomes" id="UP001218188">
    <property type="component" value="Unassembled WGS sequence"/>
</dbReference>
<reference evidence="2" key="1">
    <citation type="submission" date="2023-03" db="EMBL/GenBank/DDBJ databases">
        <title>Massive genome expansion in bonnet fungi (Mycena s.s.) driven by repeated elements and novel gene families across ecological guilds.</title>
        <authorList>
            <consortium name="Lawrence Berkeley National Laboratory"/>
            <person name="Harder C.B."/>
            <person name="Miyauchi S."/>
            <person name="Viragh M."/>
            <person name="Kuo A."/>
            <person name="Thoen E."/>
            <person name="Andreopoulos B."/>
            <person name="Lu D."/>
            <person name="Skrede I."/>
            <person name="Drula E."/>
            <person name="Henrissat B."/>
            <person name="Morin E."/>
            <person name="Kohler A."/>
            <person name="Barry K."/>
            <person name="LaButti K."/>
            <person name="Morin E."/>
            <person name="Salamov A."/>
            <person name="Lipzen A."/>
            <person name="Mereny Z."/>
            <person name="Hegedus B."/>
            <person name="Baldrian P."/>
            <person name="Stursova M."/>
            <person name="Weitz H."/>
            <person name="Taylor A."/>
            <person name="Grigoriev I.V."/>
            <person name="Nagy L.G."/>
            <person name="Martin F."/>
            <person name="Kauserud H."/>
        </authorList>
    </citation>
    <scope>NUCLEOTIDE SEQUENCE</scope>
    <source>
        <strain evidence="2">CBHHK200</strain>
    </source>
</reference>
<comment type="caution">
    <text evidence="2">The sequence shown here is derived from an EMBL/GenBank/DDBJ whole genome shotgun (WGS) entry which is preliminary data.</text>
</comment>
<dbReference type="AlphaFoldDB" id="A0AAD6WP77"/>
<evidence type="ECO:0000313" key="2">
    <source>
        <dbReference type="EMBL" id="KAJ7021908.1"/>
    </source>
</evidence>
<organism evidence="2 3">
    <name type="scientific">Mycena alexandri</name>
    <dbReference type="NCBI Taxonomy" id="1745969"/>
    <lineage>
        <taxon>Eukaryota</taxon>
        <taxon>Fungi</taxon>
        <taxon>Dikarya</taxon>
        <taxon>Basidiomycota</taxon>
        <taxon>Agaricomycotina</taxon>
        <taxon>Agaricomycetes</taxon>
        <taxon>Agaricomycetidae</taxon>
        <taxon>Agaricales</taxon>
        <taxon>Marasmiineae</taxon>
        <taxon>Mycenaceae</taxon>
        <taxon>Mycena</taxon>
    </lineage>
</organism>
<protein>
    <submittedName>
        <fullName evidence="2">Uncharacterized protein</fullName>
    </submittedName>
</protein>
<gene>
    <name evidence="2" type="ORF">C8F04DRAFT_1194962</name>
</gene>
<dbReference type="EMBL" id="JARJCM010000220">
    <property type="protein sequence ID" value="KAJ7021908.1"/>
    <property type="molecule type" value="Genomic_DNA"/>
</dbReference>
<proteinExistence type="predicted"/>
<accession>A0AAD6WP77</accession>
<name>A0AAD6WP77_9AGAR</name>
<keyword evidence="3" id="KW-1185">Reference proteome</keyword>
<sequence>MSSAAAHPIWSALNHKSASALTSYLLEPQKIASATKPELWQAVATAFPVLRYLRQQAEQFNVPASFIRFMHPLRYILQKLDVVPFTWWELTPMEDPDLKPLDKGFEIPFVAPPTLQAFPDAVTFAQAYSISAQHPLDGVDFVSPDNRPGGHLGHHEGNGGHFTLLRTLSVEVVYLVVYRGHHEGNGGHFTLLRTLRVEVVYLVVYRGHHEGKGGRKHRSGGVSGGVWGTPWGMGHAVGTCGVWGTPHDLSRQSVGTRGGWCTRVDIPLVHAVYGVHRTTWVDIPLVRAVDGVHGVWGTAEFQGRQNVGMRGSTARAKASSPKSMSTVGIEPTPPPQEPKGCYHYTMRTLQQCPSST</sequence>
<evidence type="ECO:0000313" key="3">
    <source>
        <dbReference type="Proteomes" id="UP001218188"/>
    </source>
</evidence>
<evidence type="ECO:0000256" key="1">
    <source>
        <dbReference type="SAM" id="MobiDB-lite"/>
    </source>
</evidence>